<feature type="region of interest" description="Disordered" evidence="1">
    <location>
        <begin position="1"/>
        <end position="48"/>
    </location>
</feature>
<reference evidence="2" key="1">
    <citation type="submission" date="2019-08" db="EMBL/GenBank/DDBJ databases">
        <authorList>
            <person name="Kucharzyk K."/>
            <person name="Murdoch R.W."/>
            <person name="Higgins S."/>
            <person name="Loffler F."/>
        </authorList>
    </citation>
    <scope>NUCLEOTIDE SEQUENCE</scope>
</reference>
<protein>
    <submittedName>
        <fullName evidence="2">Uncharacterized protein</fullName>
    </submittedName>
</protein>
<gene>
    <name evidence="2" type="ORF">SDC9_157394</name>
</gene>
<sequence>MPHLLSADEPRMVDEQRPERQVRRQDETAAVDGSPHPESPGVGDLPGKEVRNICVERISGHNKSPVVEFAPPYHNAKTAFYKPGPGLRERKS</sequence>
<dbReference type="EMBL" id="VSSQ01056239">
    <property type="protein sequence ID" value="MPN10101.1"/>
    <property type="molecule type" value="Genomic_DNA"/>
</dbReference>
<proteinExistence type="predicted"/>
<dbReference type="AlphaFoldDB" id="A0A645F745"/>
<evidence type="ECO:0000256" key="1">
    <source>
        <dbReference type="SAM" id="MobiDB-lite"/>
    </source>
</evidence>
<organism evidence="2">
    <name type="scientific">bioreactor metagenome</name>
    <dbReference type="NCBI Taxonomy" id="1076179"/>
    <lineage>
        <taxon>unclassified sequences</taxon>
        <taxon>metagenomes</taxon>
        <taxon>ecological metagenomes</taxon>
    </lineage>
</organism>
<accession>A0A645F745</accession>
<evidence type="ECO:0000313" key="2">
    <source>
        <dbReference type="EMBL" id="MPN10101.1"/>
    </source>
</evidence>
<comment type="caution">
    <text evidence="2">The sequence shown here is derived from an EMBL/GenBank/DDBJ whole genome shotgun (WGS) entry which is preliminary data.</text>
</comment>
<feature type="compositionally biased region" description="Basic and acidic residues" evidence="1">
    <location>
        <begin position="1"/>
        <end position="27"/>
    </location>
</feature>
<name>A0A645F745_9ZZZZ</name>